<accession>A0A212KK36</accession>
<dbReference type="Gene3D" id="3.40.50.300">
    <property type="entry name" value="P-loop containing nucleotide triphosphate hydrolases"/>
    <property type="match status" value="1"/>
</dbReference>
<keyword evidence="1" id="KW-0813">Transport</keyword>
<dbReference type="SMART" id="SM00382">
    <property type="entry name" value="AAA"/>
    <property type="match status" value="1"/>
</dbReference>
<dbReference type="PROSITE" id="PS50893">
    <property type="entry name" value="ABC_TRANSPORTER_2"/>
    <property type="match status" value="1"/>
</dbReference>
<evidence type="ECO:0000256" key="2">
    <source>
        <dbReference type="ARBA" id="ARBA00022741"/>
    </source>
</evidence>
<dbReference type="EMBL" id="FLUO01000002">
    <property type="protein sequence ID" value="SBW12040.1"/>
    <property type="molecule type" value="Genomic_DNA"/>
</dbReference>
<dbReference type="Pfam" id="PF00005">
    <property type="entry name" value="ABC_tran"/>
    <property type="match status" value="1"/>
</dbReference>
<dbReference type="GO" id="GO:0016887">
    <property type="term" value="F:ATP hydrolysis activity"/>
    <property type="evidence" value="ECO:0007669"/>
    <property type="project" value="InterPro"/>
</dbReference>
<dbReference type="PANTHER" id="PTHR42711:SF15">
    <property type="entry name" value="ABC-TYPE MULTIDRUG TRANSPORT SYSTEM, ATPASE COMPONENT"/>
    <property type="match status" value="1"/>
</dbReference>
<feature type="domain" description="ABC transporter" evidence="4">
    <location>
        <begin position="9"/>
        <end position="243"/>
    </location>
</feature>
<dbReference type="CDD" id="cd03263">
    <property type="entry name" value="ABC_subfamily_A"/>
    <property type="match status" value="1"/>
</dbReference>
<dbReference type="AlphaFoldDB" id="A0A212KK36"/>
<dbReference type="SUPFAM" id="SSF52540">
    <property type="entry name" value="P-loop containing nucleoside triphosphate hydrolases"/>
    <property type="match status" value="1"/>
</dbReference>
<keyword evidence="3 5" id="KW-0067">ATP-binding</keyword>
<evidence type="ECO:0000256" key="3">
    <source>
        <dbReference type="ARBA" id="ARBA00022840"/>
    </source>
</evidence>
<organism evidence="5">
    <name type="scientific">uncultured Alphaproteobacteria bacterium</name>
    <dbReference type="NCBI Taxonomy" id="91750"/>
    <lineage>
        <taxon>Bacteria</taxon>
        <taxon>Pseudomonadati</taxon>
        <taxon>Pseudomonadota</taxon>
        <taxon>Alphaproteobacteria</taxon>
        <taxon>environmental samples</taxon>
    </lineage>
</organism>
<evidence type="ECO:0000256" key="1">
    <source>
        <dbReference type="ARBA" id="ARBA00022448"/>
    </source>
</evidence>
<reference evidence="5" key="1">
    <citation type="submission" date="2016-04" db="EMBL/GenBank/DDBJ databases">
        <authorList>
            <person name="Evans L.H."/>
            <person name="Alamgir A."/>
            <person name="Owens N."/>
            <person name="Weber N.D."/>
            <person name="Virtaneva K."/>
            <person name="Barbian K."/>
            <person name="Babar A."/>
            <person name="Rosenke K."/>
        </authorList>
    </citation>
    <scope>NUCLEOTIDE SEQUENCE</scope>
    <source>
        <strain evidence="5">86</strain>
    </source>
</reference>
<dbReference type="InterPro" id="IPR027417">
    <property type="entry name" value="P-loop_NTPase"/>
</dbReference>
<dbReference type="PROSITE" id="PS00211">
    <property type="entry name" value="ABC_TRANSPORTER_1"/>
    <property type="match status" value="1"/>
</dbReference>
<gene>
    <name evidence="5" type="primary">yadG</name>
    <name evidence="5" type="ORF">KL86APRO_20413</name>
</gene>
<evidence type="ECO:0000313" key="5">
    <source>
        <dbReference type="EMBL" id="SBW12040.1"/>
    </source>
</evidence>
<dbReference type="PANTHER" id="PTHR42711">
    <property type="entry name" value="ABC TRANSPORTER ATP-BINDING PROTEIN"/>
    <property type="match status" value="1"/>
</dbReference>
<protein>
    <submittedName>
        <fullName evidence="5">Uncharacterized ABC transporter ATP-binding protein YadG</fullName>
    </submittedName>
</protein>
<sequence length="328" mass="35710">MSPPPASAIVIDGVSKTYRPRDSQTLKVALKSVSLDVPKGAMFALLGPNGAGKSTLINIMAGLVNKSAGRVVIWGHDIDADPRQARRAIGVVPQELNLDPFFTPRETLDVQAGYYGIPKAERRTDEILETVGLADKANAHARTLSGGMRRRLLIAKAMVHNPQILVLDEPTAGVDVELRQHLWRTIHELNALGRTILLTTHYLEEAQDNCSTIAILRQGEVVACESREGLLSRLKDKVVVVRFAEAFAAVPERLAPFMPEIAAPDTMAFRVNRDDGGIPALLDALPGSGLKIRDVSTVEPDLEEVFLRLTRDEPPVAAQPEPPRVVTI</sequence>
<proteinExistence type="predicted"/>
<dbReference type="InterPro" id="IPR003439">
    <property type="entry name" value="ABC_transporter-like_ATP-bd"/>
</dbReference>
<dbReference type="InterPro" id="IPR003593">
    <property type="entry name" value="AAA+_ATPase"/>
</dbReference>
<dbReference type="InterPro" id="IPR050763">
    <property type="entry name" value="ABC_transporter_ATP-binding"/>
</dbReference>
<dbReference type="GO" id="GO:0005524">
    <property type="term" value="F:ATP binding"/>
    <property type="evidence" value="ECO:0007669"/>
    <property type="project" value="UniProtKB-KW"/>
</dbReference>
<keyword evidence="2" id="KW-0547">Nucleotide-binding</keyword>
<name>A0A212KK36_9PROT</name>
<dbReference type="InterPro" id="IPR017871">
    <property type="entry name" value="ABC_transporter-like_CS"/>
</dbReference>
<evidence type="ECO:0000259" key="4">
    <source>
        <dbReference type="PROSITE" id="PS50893"/>
    </source>
</evidence>